<organism evidence="3 4">
    <name type="scientific">Thermophagus xiamenensis</name>
    <dbReference type="NCBI Taxonomy" id="385682"/>
    <lineage>
        <taxon>Bacteria</taxon>
        <taxon>Pseudomonadati</taxon>
        <taxon>Bacteroidota</taxon>
        <taxon>Bacteroidia</taxon>
        <taxon>Marinilabiliales</taxon>
        <taxon>Marinilabiliaceae</taxon>
        <taxon>Thermophagus</taxon>
    </lineage>
</organism>
<evidence type="ECO:0000256" key="1">
    <source>
        <dbReference type="PROSITE-ProRule" id="PRU00339"/>
    </source>
</evidence>
<dbReference type="RefSeq" id="WP_010527838.1">
    <property type="nucleotide sequence ID" value="NZ_AFSL01000063.1"/>
</dbReference>
<feature type="repeat" description="TPR" evidence="1">
    <location>
        <begin position="168"/>
        <end position="201"/>
    </location>
</feature>
<dbReference type="AlphaFoldDB" id="A0A1I2BWN3"/>
<evidence type="ECO:0008006" key="5">
    <source>
        <dbReference type="Google" id="ProtNLM"/>
    </source>
</evidence>
<dbReference type="OrthoDB" id="9769023at2"/>
<dbReference type="PROSITE" id="PS51257">
    <property type="entry name" value="PROKAR_LIPOPROTEIN"/>
    <property type="match status" value="1"/>
</dbReference>
<feature type="coiled-coil region" evidence="2">
    <location>
        <begin position="133"/>
        <end position="163"/>
    </location>
</feature>
<dbReference type="SUPFAM" id="SSF48452">
    <property type="entry name" value="TPR-like"/>
    <property type="match status" value="1"/>
</dbReference>
<reference evidence="3 4" key="1">
    <citation type="submission" date="2016-10" db="EMBL/GenBank/DDBJ databases">
        <authorList>
            <person name="de Groot N.N."/>
        </authorList>
    </citation>
    <scope>NUCLEOTIDE SEQUENCE [LARGE SCALE GENOMIC DNA]</scope>
    <source>
        <strain evidence="3 4">DSM 19012</strain>
    </source>
</reference>
<accession>A0A1I2BWN3</accession>
<dbReference type="InterPro" id="IPR011990">
    <property type="entry name" value="TPR-like_helical_dom_sf"/>
</dbReference>
<name>A0A1I2BWN3_9BACT</name>
<dbReference type="Gene3D" id="1.25.40.10">
    <property type="entry name" value="Tetratricopeptide repeat domain"/>
    <property type="match status" value="1"/>
</dbReference>
<evidence type="ECO:0000313" key="4">
    <source>
        <dbReference type="Proteomes" id="UP000181976"/>
    </source>
</evidence>
<gene>
    <name evidence="3" type="ORF">SAMN05444380_11460</name>
</gene>
<evidence type="ECO:0000313" key="3">
    <source>
        <dbReference type="EMBL" id="SFE60501.1"/>
    </source>
</evidence>
<dbReference type="Proteomes" id="UP000181976">
    <property type="component" value="Unassembled WGS sequence"/>
</dbReference>
<evidence type="ECO:0000256" key="2">
    <source>
        <dbReference type="SAM" id="Coils"/>
    </source>
</evidence>
<keyword evidence="2" id="KW-0175">Coiled coil</keyword>
<dbReference type="STRING" id="385682.SAMN05444380_11460"/>
<dbReference type="SMART" id="SM00028">
    <property type="entry name" value="TPR"/>
    <property type="match status" value="2"/>
</dbReference>
<sequence>MNRYLKVIFSVALVAIIAACATFYQKTYQIQENIARGQFEKADKLLEKDTKWAQNNNRVLYFMNRGVVAYMMGDYSKSIDYFNQADYYIDDYSKQFGWEALSLVSNPMVKPYRPEDFEAIMVHFYKALNFIALNDLEGALVEARRVNIRLQQLNDKYKDHKNKYQHDAFAHNLMGMIYEAARDYNNAFIAYRNALEVYENDYTKLFGITPPLQLKKDLLRTAKLSGFPEEVARYEQLFGIKVPDGPKKEEGQLLLFWLNGMGPVKSEWFITITNFGFNNGYVALGNPELGLNFSYQATLLTPRERTAFKNLSFFSVAFPKYVERPPVFRAGKVIINDTIIPFEKAQDINKIAFQCLHDRMLRELGNALLRVATKKAMEKAVNNENENLGTIVSIINTLTERADTRNWQSLPYSISYTRVYLPEGQHTINLNFEGEYVNNNTIDVNIKAGQTTFYTFHTMSSKTMN</sequence>
<proteinExistence type="predicted"/>
<dbReference type="InterPro" id="IPR019734">
    <property type="entry name" value="TPR_rpt"/>
</dbReference>
<keyword evidence="1" id="KW-0802">TPR repeat</keyword>
<dbReference type="EMBL" id="FONA01000014">
    <property type="protein sequence ID" value="SFE60501.1"/>
    <property type="molecule type" value="Genomic_DNA"/>
</dbReference>
<dbReference type="PROSITE" id="PS50005">
    <property type="entry name" value="TPR"/>
    <property type="match status" value="1"/>
</dbReference>
<keyword evidence="4" id="KW-1185">Reference proteome</keyword>
<protein>
    <recommendedName>
        <fullName evidence="5">Tetratricopeptide repeat-containing protein</fullName>
    </recommendedName>
</protein>
<dbReference type="eggNOG" id="COG3014">
    <property type="taxonomic scope" value="Bacteria"/>
</dbReference>
<dbReference type="InParanoid" id="A0A1I2BWN3"/>